<feature type="non-terminal residue" evidence="8">
    <location>
        <position position="1"/>
    </location>
</feature>
<accession>A0A7R9QAY1</accession>
<evidence type="ECO:0000256" key="5">
    <source>
        <dbReference type="ARBA" id="ARBA00022989"/>
    </source>
</evidence>
<dbReference type="GO" id="GO:0006679">
    <property type="term" value="P:glucosylceramide biosynthetic process"/>
    <property type="evidence" value="ECO:0007669"/>
    <property type="project" value="TreeGrafter"/>
</dbReference>
<dbReference type="GO" id="GO:0008120">
    <property type="term" value="F:ceramide glucosyltransferase activity"/>
    <property type="evidence" value="ECO:0007669"/>
    <property type="project" value="TreeGrafter"/>
</dbReference>
<keyword evidence="3" id="KW-0808">Transferase</keyword>
<evidence type="ECO:0000256" key="3">
    <source>
        <dbReference type="ARBA" id="ARBA00022679"/>
    </source>
</evidence>
<dbReference type="OrthoDB" id="1483400at2759"/>
<feature type="transmembrane region" description="Helical" evidence="7">
    <location>
        <begin position="12"/>
        <end position="32"/>
    </location>
</feature>
<evidence type="ECO:0008006" key="10">
    <source>
        <dbReference type="Google" id="ProtNLM"/>
    </source>
</evidence>
<organism evidence="8">
    <name type="scientific">Medioppia subpectinata</name>
    <dbReference type="NCBI Taxonomy" id="1979941"/>
    <lineage>
        <taxon>Eukaryota</taxon>
        <taxon>Metazoa</taxon>
        <taxon>Ecdysozoa</taxon>
        <taxon>Arthropoda</taxon>
        <taxon>Chelicerata</taxon>
        <taxon>Arachnida</taxon>
        <taxon>Acari</taxon>
        <taxon>Acariformes</taxon>
        <taxon>Sarcoptiformes</taxon>
        <taxon>Oribatida</taxon>
        <taxon>Brachypylina</taxon>
        <taxon>Oppioidea</taxon>
        <taxon>Oppiidae</taxon>
        <taxon>Medioppia</taxon>
    </lineage>
</organism>
<dbReference type="GO" id="GO:0016020">
    <property type="term" value="C:membrane"/>
    <property type="evidence" value="ECO:0007669"/>
    <property type="project" value="UniProtKB-SubCell"/>
</dbReference>
<dbReference type="InterPro" id="IPR025993">
    <property type="entry name" value="Ceramide_glucosylTrfase"/>
</dbReference>
<dbReference type="EMBL" id="CAJPIZ010021575">
    <property type="protein sequence ID" value="CAG2117675.1"/>
    <property type="molecule type" value="Genomic_DNA"/>
</dbReference>
<evidence type="ECO:0000313" key="8">
    <source>
        <dbReference type="EMBL" id="CAD7639000.1"/>
    </source>
</evidence>
<gene>
    <name evidence="8" type="ORF">OSB1V03_LOCUS17628</name>
</gene>
<sequence>MADIVHYCLYGLAVFFVGGWLFVWIMHLMAIFNGKRKLYKKCEVKGGTETPLPGVSIIKPLVGIDPNLFNNLESFFTMNYSQFELLFCIHDDKDAAIMFVKRLIEKYPEVDARLFIGGTVVG</sequence>
<evidence type="ECO:0000256" key="6">
    <source>
        <dbReference type="ARBA" id="ARBA00023136"/>
    </source>
</evidence>
<keyword evidence="4 7" id="KW-0812">Transmembrane</keyword>
<name>A0A7R9QAY1_9ACAR</name>
<comment type="subcellular location">
    <subcellularLocation>
        <location evidence="1">Membrane</location>
        <topology evidence="1">Multi-pass membrane protein</topology>
    </subcellularLocation>
</comment>
<keyword evidence="6 7" id="KW-0472">Membrane</keyword>
<reference evidence="8" key="1">
    <citation type="submission" date="2020-11" db="EMBL/GenBank/DDBJ databases">
        <authorList>
            <person name="Tran Van P."/>
        </authorList>
    </citation>
    <scope>NUCLEOTIDE SEQUENCE</scope>
</reference>
<dbReference type="PANTHER" id="PTHR12726:SF0">
    <property type="entry name" value="CERAMIDE GLUCOSYLTRANSFERASE"/>
    <property type="match status" value="1"/>
</dbReference>
<proteinExistence type="predicted"/>
<keyword evidence="2" id="KW-0328">Glycosyltransferase</keyword>
<evidence type="ECO:0000256" key="2">
    <source>
        <dbReference type="ARBA" id="ARBA00022676"/>
    </source>
</evidence>
<protein>
    <recommendedName>
        <fullName evidence="10">Ceramide glucosyltransferase</fullName>
    </recommendedName>
</protein>
<keyword evidence="5 7" id="KW-1133">Transmembrane helix</keyword>
<evidence type="ECO:0000256" key="4">
    <source>
        <dbReference type="ARBA" id="ARBA00022692"/>
    </source>
</evidence>
<evidence type="ECO:0000256" key="1">
    <source>
        <dbReference type="ARBA" id="ARBA00004141"/>
    </source>
</evidence>
<dbReference type="Proteomes" id="UP000759131">
    <property type="component" value="Unassembled WGS sequence"/>
</dbReference>
<dbReference type="AlphaFoldDB" id="A0A7R9QAY1"/>
<keyword evidence="9" id="KW-1185">Reference proteome</keyword>
<evidence type="ECO:0000313" key="9">
    <source>
        <dbReference type="Proteomes" id="UP000759131"/>
    </source>
</evidence>
<dbReference type="PANTHER" id="PTHR12726">
    <property type="entry name" value="CERAMIDE GLUCOSYLTRANSFERASE"/>
    <property type="match status" value="1"/>
</dbReference>
<evidence type="ECO:0000256" key="7">
    <source>
        <dbReference type="SAM" id="Phobius"/>
    </source>
</evidence>
<dbReference type="EMBL" id="OC876150">
    <property type="protein sequence ID" value="CAD7639000.1"/>
    <property type="molecule type" value="Genomic_DNA"/>
</dbReference>